<reference evidence="1" key="2">
    <citation type="journal article" date="2015" name="Fish Shellfish Immunol.">
        <title>Early steps in the European eel (Anguilla anguilla)-Vibrio vulnificus interaction in the gills: Role of the RtxA13 toxin.</title>
        <authorList>
            <person name="Callol A."/>
            <person name="Pajuelo D."/>
            <person name="Ebbesson L."/>
            <person name="Teles M."/>
            <person name="MacKenzie S."/>
            <person name="Amaro C."/>
        </authorList>
    </citation>
    <scope>NUCLEOTIDE SEQUENCE</scope>
</reference>
<proteinExistence type="predicted"/>
<protein>
    <submittedName>
        <fullName evidence="1">Uncharacterized protein</fullName>
    </submittedName>
</protein>
<name>A0A0E9WE24_ANGAN</name>
<dbReference type="EMBL" id="GBXM01020854">
    <property type="protein sequence ID" value="JAH87723.1"/>
    <property type="molecule type" value="Transcribed_RNA"/>
</dbReference>
<sequence length="30" mass="3418">MKTSQHLSMEGNINKQISIELPRLYISQSA</sequence>
<evidence type="ECO:0000313" key="1">
    <source>
        <dbReference type="EMBL" id="JAH87723.1"/>
    </source>
</evidence>
<reference evidence="1" key="1">
    <citation type="submission" date="2014-11" db="EMBL/GenBank/DDBJ databases">
        <authorList>
            <person name="Amaro Gonzalez C."/>
        </authorList>
    </citation>
    <scope>NUCLEOTIDE SEQUENCE</scope>
</reference>
<dbReference type="AlphaFoldDB" id="A0A0E9WE24"/>
<organism evidence="1">
    <name type="scientific">Anguilla anguilla</name>
    <name type="common">European freshwater eel</name>
    <name type="synonym">Muraena anguilla</name>
    <dbReference type="NCBI Taxonomy" id="7936"/>
    <lineage>
        <taxon>Eukaryota</taxon>
        <taxon>Metazoa</taxon>
        <taxon>Chordata</taxon>
        <taxon>Craniata</taxon>
        <taxon>Vertebrata</taxon>
        <taxon>Euteleostomi</taxon>
        <taxon>Actinopterygii</taxon>
        <taxon>Neopterygii</taxon>
        <taxon>Teleostei</taxon>
        <taxon>Anguilliformes</taxon>
        <taxon>Anguillidae</taxon>
        <taxon>Anguilla</taxon>
    </lineage>
</organism>
<accession>A0A0E9WE24</accession>